<gene>
    <name evidence="1" type="ORF">V6W80_17115</name>
</gene>
<reference evidence="1 2" key="1">
    <citation type="submission" date="2024-02" db="EMBL/GenBank/DDBJ databases">
        <title>The whole genome sequence of Pseudomonas benzopyrenica MLY92.</title>
        <authorList>
            <person name="Liu Y."/>
        </authorList>
    </citation>
    <scope>NUCLEOTIDE SEQUENCE [LARGE SCALE GENOMIC DNA]</scope>
    <source>
        <strain evidence="1 2">MLY92</strain>
    </source>
</reference>
<evidence type="ECO:0000313" key="1">
    <source>
        <dbReference type="EMBL" id="WWM65428.1"/>
    </source>
</evidence>
<dbReference type="Proteomes" id="UP001372714">
    <property type="component" value="Chromosome"/>
</dbReference>
<accession>A0ABZ2FKR3</accession>
<keyword evidence="2" id="KW-1185">Reference proteome</keyword>
<sequence length="131" mass="14411">MAQVTDVSSALQKAIYQRLSGQISVPVFDYVPQETPYPYVTIGREVGSDRSPVQGRRRHLRILYLSVWSDYPGQAEVKRINSEVDAALHEVSLTLEAGRAVSLRVTATESTPDADGVTYMGSVTVQVITQN</sequence>
<dbReference type="RefSeq" id="WP_338544897.1">
    <property type="nucleotide sequence ID" value="NZ_CP145723.1"/>
</dbReference>
<dbReference type="Pfam" id="PF11367">
    <property type="entry name" value="Tail_completion_gp17"/>
    <property type="match status" value="1"/>
</dbReference>
<evidence type="ECO:0000313" key="2">
    <source>
        <dbReference type="Proteomes" id="UP001372714"/>
    </source>
</evidence>
<name>A0ABZ2FKR3_9PSED</name>
<protein>
    <submittedName>
        <fullName evidence="1">DUF3168 domain-containing protein</fullName>
    </submittedName>
</protein>
<dbReference type="InterPro" id="IPR021508">
    <property type="entry name" value="Gp17-like"/>
</dbReference>
<organism evidence="1 2">
    <name type="scientific">Pseudomonas benzopyrenica</name>
    <dbReference type="NCBI Taxonomy" id="2993566"/>
    <lineage>
        <taxon>Bacteria</taxon>
        <taxon>Pseudomonadati</taxon>
        <taxon>Pseudomonadota</taxon>
        <taxon>Gammaproteobacteria</taxon>
        <taxon>Pseudomonadales</taxon>
        <taxon>Pseudomonadaceae</taxon>
        <taxon>Pseudomonas</taxon>
    </lineage>
</organism>
<dbReference type="Gene3D" id="3.30.2000.30">
    <property type="match status" value="1"/>
</dbReference>
<dbReference type="EMBL" id="CP145723">
    <property type="protein sequence ID" value="WWM65428.1"/>
    <property type="molecule type" value="Genomic_DNA"/>
</dbReference>
<proteinExistence type="predicted"/>
<dbReference type="InterPro" id="IPR053745">
    <property type="entry name" value="Viral_Tail_Comp_sf"/>
</dbReference>